<dbReference type="RefSeq" id="XP_038056647.1">
    <property type="nucleotide sequence ID" value="XM_038200719.1"/>
</dbReference>
<keyword evidence="1" id="KW-0430">Lectin</keyword>
<evidence type="ECO:0000256" key="1">
    <source>
        <dbReference type="ARBA" id="ARBA00022734"/>
    </source>
</evidence>
<evidence type="ECO:0000313" key="3">
    <source>
        <dbReference type="EnsemblMetazoa" id="XP_038056648.1"/>
    </source>
</evidence>
<dbReference type="AlphaFoldDB" id="A0A913ZYD0"/>
<keyword evidence="4" id="KW-1185">Reference proteome</keyword>
<dbReference type="GeneID" id="119728467"/>
<dbReference type="PANTHER" id="PTHR23250">
    <property type="entry name" value="DYSFERLIN-RELATED"/>
    <property type="match status" value="1"/>
</dbReference>
<dbReference type="Proteomes" id="UP000887568">
    <property type="component" value="Unplaced"/>
</dbReference>
<sequence>MTASKSYPRSTVTMVPTCLKRAMVLLVAFGMMAHCQRMEEDLVAEETDILEAQALDSPAVAAYWTTVGGTYIIRMSVGRCGVWVVNIYYSVFYRSNTYDSPKSLGDAWLGVPNDKLLKIRQVSVGYSTVWAINQYYGVYYREGITASKPRGDKWVKLSDNTKIKWITVTQKGHVWGLSSSQKVMYREGASNTNIAGTEWKTVSGVLLDTITAGKSGVWGLNYGLTRKVWYREGTYGDPETNTVGSKWTDVQGVFNYICAGDDKVYGANYTSEIFYRNGMTAASPVGSNWGQTETGVNGLYHVAYVKDVLWAIDYSYTVRAKVF</sequence>
<comment type="similarity">
    <text evidence="2">Belongs to the tectonin family.</text>
</comment>
<accession>A0A913ZYD0</accession>
<dbReference type="EnsemblMetazoa" id="XM_038200720.1">
    <property type="protein sequence ID" value="XP_038056648.1"/>
    <property type="gene ID" value="LOC119728467"/>
</dbReference>
<dbReference type="GO" id="GO:0030246">
    <property type="term" value="F:carbohydrate binding"/>
    <property type="evidence" value="ECO:0007669"/>
    <property type="project" value="UniProtKB-KW"/>
</dbReference>
<organism evidence="3 4">
    <name type="scientific">Patiria miniata</name>
    <name type="common">Bat star</name>
    <name type="synonym">Asterina miniata</name>
    <dbReference type="NCBI Taxonomy" id="46514"/>
    <lineage>
        <taxon>Eukaryota</taxon>
        <taxon>Metazoa</taxon>
        <taxon>Echinodermata</taxon>
        <taxon>Eleutherozoa</taxon>
        <taxon>Asterozoa</taxon>
        <taxon>Asteroidea</taxon>
        <taxon>Valvatacea</taxon>
        <taxon>Valvatida</taxon>
        <taxon>Asterinidae</taxon>
        <taxon>Patiria</taxon>
    </lineage>
</organism>
<dbReference type="InterPro" id="IPR006624">
    <property type="entry name" value="Beta-propeller_rpt_TECPR"/>
</dbReference>
<evidence type="ECO:0000256" key="2">
    <source>
        <dbReference type="ARBA" id="ARBA00038331"/>
    </source>
</evidence>
<dbReference type="SMART" id="SM00706">
    <property type="entry name" value="TECPR"/>
    <property type="match status" value="5"/>
</dbReference>
<dbReference type="Pfam" id="PF19193">
    <property type="entry name" value="Tectonin"/>
    <property type="match status" value="1"/>
</dbReference>
<name>A0A913ZYD0_PATMI</name>
<dbReference type="InterPro" id="IPR051513">
    <property type="entry name" value="Tectonin_beta-prop"/>
</dbReference>
<dbReference type="OrthoDB" id="72441at2759"/>
<dbReference type="EnsemblMetazoa" id="XM_038200719.1">
    <property type="protein sequence ID" value="XP_038056647.1"/>
    <property type="gene ID" value="LOC119728467"/>
</dbReference>
<dbReference type="OMA" id="IAGSEWQ"/>
<protein>
    <submittedName>
        <fullName evidence="3">Uncharacterized protein</fullName>
    </submittedName>
</protein>
<dbReference type="RefSeq" id="XP_038056648.1">
    <property type="nucleotide sequence ID" value="XM_038200720.1"/>
</dbReference>
<dbReference type="Pfam" id="PF06462">
    <property type="entry name" value="Hyd_WA"/>
    <property type="match status" value="1"/>
</dbReference>
<evidence type="ECO:0000313" key="4">
    <source>
        <dbReference type="Proteomes" id="UP000887568"/>
    </source>
</evidence>
<proteinExistence type="inferred from homology"/>
<dbReference type="PANTHER" id="PTHR23250:SF3">
    <property type="entry name" value="FISH-EGG LECTIN-LIKE ISOFORM X1-RELATED"/>
    <property type="match status" value="1"/>
</dbReference>
<reference evidence="3" key="1">
    <citation type="submission" date="2022-11" db="UniProtKB">
        <authorList>
            <consortium name="EnsemblMetazoa"/>
        </authorList>
    </citation>
    <scope>IDENTIFICATION</scope>
</reference>